<keyword evidence="1" id="KW-0472">Membrane</keyword>
<sequence length="125" mass="14132">MGDWDRFEILNLVLPDFTACSYDYWDKACGICCEFLKGIAKVGSWVEGSCVIMFKSWVRGSCVVICHVWILCGIVWILACLADLQQRKKKGFWGPFLFHTFIFNNTFYFLQASAAGAPSRVAILG</sequence>
<proteinExistence type="predicted"/>
<evidence type="ECO:0000256" key="1">
    <source>
        <dbReference type="SAM" id="Phobius"/>
    </source>
</evidence>
<dbReference type="AlphaFoldDB" id="A0A4V5ZY25"/>
<evidence type="ECO:0000313" key="2">
    <source>
        <dbReference type="EMBL" id="TKR61975.1"/>
    </source>
</evidence>
<protein>
    <submittedName>
        <fullName evidence="2">Uncharacterized protein</fullName>
    </submittedName>
</protein>
<reference evidence="2 3" key="2">
    <citation type="journal article" date="2019" name="G3 (Bethesda)">
        <title>Hybrid Assembly of the Genome of the Entomopathogenic Nematode Steinernema carpocapsae Identifies the X-Chromosome.</title>
        <authorList>
            <person name="Serra L."/>
            <person name="Macchietto M."/>
            <person name="Macias-Munoz A."/>
            <person name="McGill C.J."/>
            <person name="Rodriguez I.M."/>
            <person name="Rodriguez B."/>
            <person name="Murad R."/>
            <person name="Mortazavi A."/>
        </authorList>
    </citation>
    <scope>NUCLEOTIDE SEQUENCE [LARGE SCALE GENOMIC DNA]</scope>
    <source>
        <strain evidence="2 3">ALL</strain>
    </source>
</reference>
<evidence type="ECO:0000313" key="3">
    <source>
        <dbReference type="Proteomes" id="UP000298663"/>
    </source>
</evidence>
<keyword evidence="1" id="KW-1133">Transmembrane helix</keyword>
<name>A0A4V5ZY25_STECR</name>
<feature type="transmembrane region" description="Helical" evidence="1">
    <location>
        <begin position="57"/>
        <end position="79"/>
    </location>
</feature>
<dbReference type="EMBL" id="AZBU02000010">
    <property type="protein sequence ID" value="TKR61975.1"/>
    <property type="molecule type" value="Genomic_DNA"/>
</dbReference>
<reference evidence="2 3" key="1">
    <citation type="journal article" date="2015" name="Genome Biol.">
        <title>Comparative genomics of Steinernema reveals deeply conserved gene regulatory networks.</title>
        <authorList>
            <person name="Dillman A.R."/>
            <person name="Macchietto M."/>
            <person name="Porter C.F."/>
            <person name="Rogers A."/>
            <person name="Williams B."/>
            <person name="Antoshechkin I."/>
            <person name="Lee M.M."/>
            <person name="Goodwin Z."/>
            <person name="Lu X."/>
            <person name="Lewis E.E."/>
            <person name="Goodrich-Blair H."/>
            <person name="Stock S.P."/>
            <person name="Adams B.J."/>
            <person name="Sternberg P.W."/>
            <person name="Mortazavi A."/>
        </authorList>
    </citation>
    <scope>NUCLEOTIDE SEQUENCE [LARGE SCALE GENOMIC DNA]</scope>
    <source>
        <strain evidence="2 3">ALL</strain>
    </source>
</reference>
<organism evidence="2 3">
    <name type="scientific">Steinernema carpocapsae</name>
    <name type="common">Entomopathogenic nematode</name>
    <dbReference type="NCBI Taxonomy" id="34508"/>
    <lineage>
        <taxon>Eukaryota</taxon>
        <taxon>Metazoa</taxon>
        <taxon>Ecdysozoa</taxon>
        <taxon>Nematoda</taxon>
        <taxon>Chromadorea</taxon>
        <taxon>Rhabditida</taxon>
        <taxon>Tylenchina</taxon>
        <taxon>Panagrolaimomorpha</taxon>
        <taxon>Strongyloidoidea</taxon>
        <taxon>Steinernematidae</taxon>
        <taxon>Steinernema</taxon>
    </lineage>
</organism>
<keyword evidence="3" id="KW-1185">Reference proteome</keyword>
<comment type="caution">
    <text evidence="2">The sequence shown here is derived from an EMBL/GenBank/DDBJ whole genome shotgun (WGS) entry which is preliminary data.</text>
</comment>
<feature type="transmembrane region" description="Helical" evidence="1">
    <location>
        <begin position="91"/>
        <end position="110"/>
    </location>
</feature>
<gene>
    <name evidence="2" type="ORF">L596_025999</name>
</gene>
<accession>A0A4V5ZY25</accession>
<keyword evidence="1" id="KW-0812">Transmembrane</keyword>
<dbReference type="Proteomes" id="UP000298663">
    <property type="component" value="Unassembled WGS sequence"/>
</dbReference>